<dbReference type="PANTHER" id="PTHR10983:SF15">
    <property type="entry name" value="ACYLTRANSFERASE YIHG-RELATED"/>
    <property type="match status" value="1"/>
</dbReference>
<dbReference type="NCBIfam" id="NF010621">
    <property type="entry name" value="PRK14014.1"/>
    <property type="match status" value="1"/>
</dbReference>
<proteinExistence type="predicted"/>
<dbReference type="KEGG" id="sdn:Sden_3423"/>
<evidence type="ECO:0000259" key="2">
    <source>
        <dbReference type="SMART" id="SM00563"/>
    </source>
</evidence>
<keyword evidence="4" id="KW-1185">Reference proteome</keyword>
<dbReference type="PANTHER" id="PTHR10983">
    <property type="entry name" value="1-ACYLGLYCEROL-3-PHOSPHATE ACYLTRANSFERASE-RELATED"/>
    <property type="match status" value="1"/>
</dbReference>
<dbReference type="eggNOG" id="COG0204">
    <property type="taxonomic scope" value="Bacteria"/>
</dbReference>
<dbReference type="EMBL" id="CP000302">
    <property type="protein sequence ID" value="ABE56698.1"/>
    <property type="molecule type" value="Genomic_DNA"/>
</dbReference>
<dbReference type="InterPro" id="IPR002123">
    <property type="entry name" value="Plipid/glycerol_acylTrfase"/>
</dbReference>
<name>Q12IM8_SHEDO</name>
<dbReference type="AlphaFoldDB" id="Q12IM8"/>
<dbReference type="GO" id="GO:0005886">
    <property type="term" value="C:plasma membrane"/>
    <property type="evidence" value="ECO:0007669"/>
    <property type="project" value="TreeGrafter"/>
</dbReference>
<organism evidence="3 4">
    <name type="scientific">Shewanella denitrificans (strain OS217 / ATCC BAA-1090 / DSM 15013)</name>
    <dbReference type="NCBI Taxonomy" id="318161"/>
    <lineage>
        <taxon>Bacteria</taxon>
        <taxon>Pseudomonadati</taxon>
        <taxon>Pseudomonadota</taxon>
        <taxon>Gammaproteobacteria</taxon>
        <taxon>Alteromonadales</taxon>
        <taxon>Shewanellaceae</taxon>
        <taxon>Shewanella</taxon>
    </lineage>
</organism>
<dbReference type="SMART" id="SM00563">
    <property type="entry name" value="PlsC"/>
    <property type="match status" value="1"/>
</dbReference>
<sequence>MLSFLPGPILFLLSGSLFVLSTFLWGGLISIGGIIKLFIPTVKGRIAITHVMNHFMWCWALFNGVIINLIAKIDWDVKGLEQLDNKNWYLLISNHISGLDIAAQSYLLRNNIPMLKFFLKKELLYVPILGLGCWALDMPFMDRTSPAKVKKNPKLKGKDLRTTRQSCEKFKHMPTSIINYVEGSRFTREKHQRQASPYRYLLKPKAGGIAFTLSAMGEQFTQVLNLTLVYPDAPEDTLKAMMLGKISKITMRVECLDVPQVDAELYFSNPEYRAQFQRWLNQVWQEKDQLIHELIQEDKNKISKLAQSSINRG</sequence>
<dbReference type="OrthoDB" id="319710at2"/>
<evidence type="ECO:0000256" key="1">
    <source>
        <dbReference type="SAM" id="Phobius"/>
    </source>
</evidence>
<feature type="transmembrane region" description="Helical" evidence="1">
    <location>
        <begin position="12"/>
        <end position="39"/>
    </location>
</feature>
<feature type="domain" description="Phospholipid/glycerol acyltransferase" evidence="2">
    <location>
        <begin position="89"/>
        <end position="231"/>
    </location>
</feature>
<dbReference type="SUPFAM" id="SSF69593">
    <property type="entry name" value="Glycerol-3-phosphate (1)-acyltransferase"/>
    <property type="match status" value="1"/>
</dbReference>
<evidence type="ECO:0000313" key="4">
    <source>
        <dbReference type="Proteomes" id="UP000001982"/>
    </source>
</evidence>
<gene>
    <name evidence="3" type="ordered locus">Sden_3423</name>
</gene>
<dbReference type="Proteomes" id="UP000001982">
    <property type="component" value="Chromosome"/>
</dbReference>
<keyword evidence="1" id="KW-1133">Transmembrane helix</keyword>
<reference evidence="3 4" key="1">
    <citation type="submission" date="2006-03" db="EMBL/GenBank/DDBJ databases">
        <title>Complete sequence of Shewanella denitrificans OS217.</title>
        <authorList>
            <consortium name="US DOE Joint Genome Institute"/>
            <person name="Copeland A."/>
            <person name="Lucas S."/>
            <person name="Lapidus A."/>
            <person name="Barry K."/>
            <person name="Detter J.C."/>
            <person name="Glavina del Rio T."/>
            <person name="Hammon N."/>
            <person name="Israni S."/>
            <person name="Dalin E."/>
            <person name="Tice H."/>
            <person name="Pitluck S."/>
            <person name="Brettin T."/>
            <person name="Bruce D."/>
            <person name="Han C."/>
            <person name="Tapia R."/>
            <person name="Gilna P."/>
            <person name="Kiss H."/>
            <person name="Schmutz J."/>
            <person name="Larimer F."/>
            <person name="Land M."/>
            <person name="Hauser L."/>
            <person name="Kyrpides N."/>
            <person name="Lykidis A."/>
            <person name="Richardson P."/>
        </authorList>
    </citation>
    <scope>NUCLEOTIDE SEQUENCE [LARGE SCALE GENOMIC DNA]</scope>
    <source>
        <strain evidence="4">OS217 / ATCC BAA-1090 / DSM 15013</strain>
    </source>
</reference>
<dbReference type="HOGENOM" id="CLU_054727_0_1_6"/>
<keyword evidence="3" id="KW-0012">Acyltransferase</keyword>
<dbReference type="STRING" id="318161.Sden_3423"/>
<accession>Q12IM8</accession>
<keyword evidence="1" id="KW-0812">Transmembrane</keyword>
<keyword evidence="1" id="KW-0472">Membrane</keyword>
<dbReference type="RefSeq" id="WP_011497840.1">
    <property type="nucleotide sequence ID" value="NC_007954.1"/>
</dbReference>
<evidence type="ECO:0000313" key="3">
    <source>
        <dbReference type="EMBL" id="ABE56698.1"/>
    </source>
</evidence>
<keyword evidence="3" id="KW-0808">Transferase</keyword>
<dbReference type="CDD" id="cd07990">
    <property type="entry name" value="LPLAT_LCLAT1-like"/>
    <property type="match status" value="1"/>
</dbReference>
<dbReference type="Pfam" id="PF01553">
    <property type="entry name" value="Acyltransferase"/>
    <property type="match status" value="1"/>
</dbReference>
<protein>
    <submittedName>
        <fullName evidence="3">Phospholipid/glycerol acyltransferase</fullName>
    </submittedName>
</protein>
<dbReference type="GO" id="GO:0016746">
    <property type="term" value="F:acyltransferase activity"/>
    <property type="evidence" value="ECO:0007669"/>
    <property type="project" value="UniProtKB-KW"/>
</dbReference>